<dbReference type="Proteomes" id="UP001620626">
    <property type="component" value="Unassembled WGS sequence"/>
</dbReference>
<comment type="caution">
    <text evidence="1">The sequence shown here is derived from an EMBL/GenBank/DDBJ whole genome shotgun (WGS) entry which is preliminary data.</text>
</comment>
<evidence type="ECO:0000313" key="2">
    <source>
        <dbReference type="Proteomes" id="UP001620626"/>
    </source>
</evidence>
<dbReference type="InterPro" id="IPR012337">
    <property type="entry name" value="RNaseH-like_sf"/>
</dbReference>
<reference evidence="1 2" key="1">
    <citation type="submission" date="2024-10" db="EMBL/GenBank/DDBJ databases">
        <authorList>
            <person name="Kim D."/>
        </authorList>
    </citation>
    <scope>NUCLEOTIDE SEQUENCE [LARGE SCALE GENOMIC DNA]</scope>
    <source>
        <strain evidence="1">BH-2024</strain>
    </source>
</reference>
<keyword evidence="2" id="KW-1185">Reference proteome</keyword>
<evidence type="ECO:0008006" key="3">
    <source>
        <dbReference type="Google" id="ProtNLM"/>
    </source>
</evidence>
<dbReference type="EMBL" id="JBICBT010001106">
    <property type="protein sequence ID" value="KAL3082557.1"/>
    <property type="molecule type" value="Genomic_DNA"/>
</dbReference>
<sequence length="214" mass="24655">MAPLHPIWKIGLFEKSKENDKLAECVECKAQKQGKYQFKLSDAAFSRRNYENVIHFHVRQTFGLSLTIEGVTNKWERVRHILAIKPFPGTHTGRRIAEILSEIIDQWACQDKIHAFATDGGTNMKKVELNEAQIEEGLPQHKALLSQIRQMDLRVHCGDGNLQGITEVEEMRSKLLDGLEERFCHLENEKLHALSTFLDPRCKHFLQRNVTISN</sequence>
<organism evidence="1 2">
    <name type="scientific">Heterodera trifolii</name>
    <dbReference type="NCBI Taxonomy" id="157864"/>
    <lineage>
        <taxon>Eukaryota</taxon>
        <taxon>Metazoa</taxon>
        <taxon>Ecdysozoa</taxon>
        <taxon>Nematoda</taxon>
        <taxon>Chromadorea</taxon>
        <taxon>Rhabditida</taxon>
        <taxon>Tylenchina</taxon>
        <taxon>Tylenchomorpha</taxon>
        <taxon>Tylenchoidea</taxon>
        <taxon>Heteroderidae</taxon>
        <taxon>Heteroderinae</taxon>
        <taxon>Heterodera</taxon>
    </lineage>
</organism>
<gene>
    <name evidence="1" type="ORF">niasHT_030571</name>
</gene>
<accession>A0ABD2ITV6</accession>
<name>A0ABD2ITV6_9BILA</name>
<evidence type="ECO:0000313" key="1">
    <source>
        <dbReference type="EMBL" id="KAL3082557.1"/>
    </source>
</evidence>
<dbReference type="SUPFAM" id="SSF53098">
    <property type="entry name" value="Ribonuclease H-like"/>
    <property type="match status" value="1"/>
</dbReference>
<proteinExistence type="predicted"/>
<protein>
    <recommendedName>
        <fullName evidence="3">DUF4371 domain-containing protein</fullName>
    </recommendedName>
</protein>
<dbReference type="AlphaFoldDB" id="A0ABD2ITV6"/>